<protein>
    <submittedName>
        <fullName evidence="1">Uncharacterized protein</fullName>
    </submittedName>
</protein>
<dbReference type="EMBL" id="PYBW01000028">
    <property type="protein sequence ID" value="PYC83459.1"/>
    <property type="molecule type" value="Genomic_DNA"/>
</dbReference>
<sequence length="339" mass="34432">MARSPLWTSTLSYDAHTMRVAGALTAMSDGTSRGGRQGTRPGPDLTVSIAGTTLTVTTGNAIVSSAAGEGVYHAEIDTAWTGSINAADGTYTRIDLVYLRVWDQDLDGTGLRKADIVYLAGTPSGSPSAPSIPAGQYGVALATVNVPPSGGGAASVNNAARPYTVAPGGILPVSSTADLAAAGLYVGQARYNTTRGVVEYWTGSAWTAQGDWSAYTPTWSGLSALGAATAAGRWTRIGRTVMAQVSLLWGASSTIGGGNISVSLPVAASASTISAVGDGYIIDAGNPWKAARSIITSGSSTANVFALKNSDISYWPPGSAINSWASGAEIHLSFAYEGT</sequence>
<gene>
    <name evidence="1" type="ORF">C7C46_09000</name>
</gene>
<dbReference type="Proteomes" id="UP000248039">
    <property type="component" value="Unassembled WGS sequence"/>
</dbReference>
<evidence type="ECO:0000313" key="1">
    <source>
        <dbReference type="EMBL" id="PYC83459.1"/>
    </source>
</evidence>
<name>A0A2V4NE81_9ACTN</name>
<proteinExistence type="predicted"/>
<reference evidence="1 2" key="1">
    <citation type="submission" date="2018-03" db="EMBL/GenBank/DDBJ databases">
        <title>Bioinformatic expansion and discovery of thiopeptide antibiotics.</title>
        <authorList>
            <person name="Schwalen C.J."/>
            <person name="Hudson G.A."/>
            <person name="Mitchell D.A."/>
        </authorList>
    </citation>
    <scope>NUCLEOTIDE SEQUENCE [LARGE SCALE GENOMIC DNA]</scope>
    <source>
        <strain evidence="1 2">ATCC 21389</strain>
    </source>
</reference>
<dbReference type="OrthoDB" id="5193571at2"/>
<dbReference type="RefSeq" id="WP_110667562.1">
    <property type="nucleotide sequence ID" value="NZ_PYBW01000028.1"/>
</dbReference>
<accession>A0A2V4NE81</accession>
<comment type="caution">
    <text evidence="1">The sequence shown here is derived from an EMBL/GenBank/DDBJ whole genome shotgun (WGS) entry which is preliminary data.</text>
</comment>
<organism evidence="1 2">
    <name type="scientific">Streptomyces tateyamensis</name>
    <dbReference type="NCBI Taxonomy" id="565073"/>
    <lineage>
        <taxon>Bacteria</taxon>
        <taxon>Bacillati</taxon>
        <taxon>Actinomycetota</taxon>
        <taxon>Actinomycetes</taxon>
        <taxon>Kitasatosporales</taxon>
        <taxon>Streptomycetaceae</taxon>
        <taxon>Streptomyces</taxon>
    </lineage>
</organism>
<keyword evidence="2" id="KW-1185">Reference proteome</keyword>
<evidence type="ECO:0000313" key="2">
    <source>
        <dbReference type="Proteomes" id="UP000248039"/>
    </source>
</evidence>
<dbReference type="AlphaFoldDB" id="A0A2V4NE81"/>